<feature type="repeat" description="WD" evidence="3">
    <location>
        <begin position="357"/>
        <end position="398"/>
    </location>
</feature>
<dbReference type="OrthoDB" id="537885at2759"/>
<feature type="repeat" description="WD" evidence="3">
    <location>
        <begin position="315"/>
        <end position="356"/>
    </location>
</feature>
<dbReference type="Gene3D" id="2.130.10.10">
    <property type="entry name" value="YVTN repeat-like/Quinoprotein amine dehydrogenase"/>
    <property type="match status" value="3"/>
</dbReference>
<evidence type="ECO:0000313" key="6">
    <source>
        <dbReference type="Proteomes" id="UP000054558"/>
    </source>
</evidence>
<dbReference type="PROSITE" id="PS50082">
    <property type="entry name" value="WD_REPEATS_2"/>
    <property type="match status" value="5"/>
</dbReference>
<organism evidence="5 6">
    <name type="scientific">Klebsormidium nitens</name>
    <name type="common">Green alga</name>
    <name type="synonym">Ulothrix nitens</name>
    <dbReference type="NCBI Taxonomy" id="105231"/>
    <lineage>
        <taxon>Eukaryota</taxon>
        <taxon>Viridiplantae</taxon>
        <taxon>Streptophyta</taxon>
        <taxon>Klebsormidiophyceae</taxon>
        <taxon>Klebsormidiales</taxon>
        <taxon>Klebsormidiaceae</taxon>
        <taxon>Klebsormidium</taxon>
    </lineage>
</organism>
<dbReference type="PANTHER" id="PTHR19848">
    <property type="entry name" value="WD40 REPEAT PROTEIN"/>
    <property type="match status" value="1"/>
</dbReference>
<sequence length="520" mass="56365">VEGVPSSFISFLLEWLAPWLYAAPRRAGFYTHNKQNLATADSARKPATTMEDAHEVIQQVAEYGKESVVVAKQLCHAIDMLYKAVEAAKQDDRECQEIVTTIVCGAPIIEALLLEGRRGRDERIEKAMTTALKSAAGAIDVACFAVYSWLAKSGFARLGSAQGMEPKLRHAWEFLRNRMDDVQRLQVHMIYAKTNEAVSELRAVHADIAKVVDELRRLDARTTSSASDAGRTTLLAKAVVARTEKGGQRLKGHTGEVYSVAWSPDGRKVATGSSDSTAIIWDAAVGEPLRKLEGHSNSVRAVAWSPDGRRRLRKLEGHKSRNSAVAWSPDGRAVATASEDATAAIWDAATGERLRNLEGHRNSVLAAAWSPDGRAVVTAGKQDTAVIWDAATGEQLRELECHWGFILAVAWSPNGRSVATASGYTAAICNAATGELVRQLEGHKDYVRAVAWSPDGRAVATSSDDKTAAIWDAATGERLRKLEGHSKPVLAVAWSPDGRALATASEDKMAAIWTIKLQQD</sequence>
<name>A0A1Y1IC75_KLENI</name>
<keyword evidence="4" id="KW-0732">Signal</keyword>
<proteinExistence type="predicted"/>
<dbReference type="Pfam" id="PF00400">
    <property type="entry name" value="WD40"/>
    <property type="match status" value="7"/>
</dbReference>
<dbReference type="STRING" id="105231.A0A1Y1IC75"/>
<dbReference type="InterPro" id="IPR036322">
    <property type="entry name" value="WD40_repeat_dom_sf"/>
</dbReference>
<evidence type="ECO:0000313" key="5">
    <source>
        <dbReference type="EMBL" id="GAQ86306.1"/>
    </source>
</evidence>
<dbReference type="PRINTS" id="PR00320">
    <property type="entry name" value="GPROTEINBRPT"/>
</dbReference>
<evidence type="ECO:0000256" key="1">
    <source>
        <dbReference type="ARBA" id="ARBA00022574"/>
    </source>
</evidence>
<dbReference type="PROSITE" id="PS00678">
    <property type="entry name" value="WD_REPEATS_1"/>
    <property type="match status" value="2"/>
</dbReference>
<evidence type="ECO:0000256" key="2">
    <source>
        <dbReference type="ARBA" id="ARBA00022737"/>
    </source>
</evidence>
<accession>A0A1Y1IC75</accession>
<protein>
    <submittedName>
        <fullName evidence="5">Uncharacterized protein</fullName>
    </submittedName>
</protein>
<keyword evidence="1 3" id="KW-0853">WD repeat</keyword>
<dbReference type="SMART" id="SM00320">
    <property type="entry name" value="WD40"/>
    <property type="match status" value="6"/>
</dbReference>
<dbReference type="InterPro" id="IPR020472">
    <property type="entry name" value="WD40_PAC1"/>
</dbReference>
<feature type="repeat" description="WD" evidence="3">
    <location>
        <begin position="482"/>
        <end position="520"/>
    </location>
</feature>
<feature type="non-terminal residue" evidence="5">
    <location>
        <position position="1"/>
    </location>
</feature>
<evidence type="ECO:0000256" key="4">
    <source>
        <dbReference type="SAM" id="SignalP"/>
    </source>
</evidence>
<dbReference type="InterPro" id="IPR019775">
    <property type="entry name" value="WD40_repeat_CS"/>
</dbReference>
<keyword evidence="6" id="KW-1185">Reference proteome</keyword>
<dbReference type="PROSITE" id="PS50294">
    <property type="entry name" value="WD_REPEATS_REGION"/>
    <property type="match status" value="5"/>
</dbReference>
<dbReference type="AlphaFoldDB" id="A0A1Y1IC75"/>
<dbReference type="SUPFAM" id="SSF50978">
    <property type="entry name" value="WD40 repeat-like"/>
    <property type="match status" value="1"/>
</dbReference>
<dbReference type="InterPro" id="IPR015943">
    <property type="entry name" value="WD40/YVTN_repeat-like_dom_sf"/>
</dbReference>
<feature type="repeat" description="WD" evidence="3">
    <location>
        <begin position="250"/>
        <end position="291"/>
    </location>
</feature>
<evidence type="ECO:0000256" key="3">
    <source>
        <dbReference type="PROSITE-ProRule" id="PRU00221"/>
    </source>
</evidence>
<feature type="repeat" description="WD" evidence="3">
    <location>
        <begin position="440"/>
        <end position="481"/>
    </location>
</feature>
<dbReference type="CDD" id="cd00200">
    <property type="entry name" value="WD40"/>
    <property type="match status" value="1"/>
</dbReference>
<dbReference type="EMBL" id="DF237231">
    <property type="protein sequence ID" value="GAQ86306.1"/>
    <property type="molecule type" value="Genomic_DNA"/>
</dbReference>
<feature type="signal peptide" evidence="4">
    <location>
        <begin position="1"/>
        <end position="22"/>
    </location>
</feature>
<dbReference type="InterPro" id="IPR001680">
    <property type="entry name" value="WD40_rpt"/>
</dbReference>
<gene>
    <name evidence="5" type="ORF">KFL_002820010</name>
</gene>
<dbReference type="OMA" id="RELECHW"/>
<reference evidence="5 6" key="1">
    <citation type="journal article" date="2014" name="Nat. Commun.">
        <title>Klebsormidium flaccidum genome reveals primary factors for plant terrestrial adaptation.</title>
        <authorList>
            <person name="Hori K."/>
            <person name="Maruyama F."/>
            <person name="Fujisawa T."/>
            <person name="Togashi T."/>
            <person name="Yamamoto N."/>
            <person name="Seo M."/>
            <person name="Sato S."/>
            <person name="Yamada T."/>
            <person name="Mori H."/>
            <person name="Tajima N."/>
            <person name="Moriyama T."/>
            <person name="Ikeuchi M."/>
            <person name="Watanabe M."/>
            <person name="Wada H."/>
            <person name="Kobayashi K."/>
            <person name="Saito M."/>
            <person name="Masuda T."/>
            <person name="Sasaki-Sekimoto Y."/>
            <person name="Mashiguchi K."/>
            <person name="Awai K."/>
            <person name="Shimojima M."/>
            <person name="Masuda S."/>
            <person name="Iwai M."/>
            <person name="Nobusawa T."/>
            <person name="Narise T."/>
            <person name="Kondo S."/>
            <person name="Saito H."/>
            <person name="Sato R."/>
            <person name="Murakawa M."/>
            <person name="Ihara Y."/>
            <person name="Oshima-Yamada Y."/>
            <person name="Ohtaka K."/>
            <person name="Satoh M."/>
            <person name="Sonobe K."/>
            <person name="Ishii M."/>
            <person name="Ohtani R."/>
            <person name="Kanamori-Sato M."/>
            <person name="Honoki R."/>
            <person name="Miyazaki D."/>
            <person name="Mochizuki H."/>
            <person name="Umetsu J."/>
            <person name="Higashi K."/>
            <person name="Shibata D."/>
            <person name="Kamiya Y."/>
            <person name="Sato N."/>
            <person name="Nakamura Y."/>
            <person name="Tabata S."/>
            <person name="Ida S."/>
            <person name="Kurokawa K."/>
            <person name="Ohta H."/>
        </authorList>
    </citation>
    <scope>NUCLEOTIDE SEQUENCE [LARGE SCALE GENOMIC DNA]</scope>
    <source>
        <strain evidence="5 6">NIES-2285</strain>
    </source>
</reference>
<dbReference type="PANTHER" id="PTHR19848:SF8">
    <property type="entry name" value="F-BOX AND WD REPEAT DOMAIN CONTAINING 7"/>
    <property type="match status" value="1"/>
</dbReference>
<keyword evidence="2" id="KW-0677">Repeat</keyword>
<dbReference type="Proteomes" id="UP000054558">
    <property type="component" value="Unassembled WGS sequence"/>
</dbReference>
<feature type="chain" id="PRO_5012237251" evidence="4">
    <location>
        <begin position="23"/>
        <end position="520"/>
    </location>
</feature>